<feature type="domain" description="F5/8 type C" evidence="3">
    <location>
        <begin position="53"/>
        <end position="218"/>
    </location>
</feature>
<dbReference type="PANTHER" id="PTHR24543:SF291">
    <property type="entry name" value="SMOKE ALARM, ISOFORM D"/>
    <property type="match status" value="1"/>
</dbReference>
<keyword evidence="2" id="KW-0245">EGF-like domain</keyword>
<dbReference type="PROSITE" id="PS00022">
    <property type="entry name" value="EGF_1"/>
    <property type="match status" value="1"/>
</dbReference>
<dbReference type="OMA" id="AVECAKP"/>
<feature type="disulfide bond" evidence="2">
    <location>
        <begin position="40"/>
        <end position="49"/>
    </location>
</feature>
<evidence type="ECO:0000259" key="4">
    <source>
        <dbReference type="PROSITE" id="PS50026"/>
    </source>
</evidence>
<comment type="similarity">
    <text evidence="1">Belongs to the EGF domain peptide family.</text>
</comment>
<evidence type="ECO:0000256" key="2">
    <source>
        <dbReference type="PROSITE-ProRule" id="PRU00076"/>
    </source>
</evidence>
<keyword evidence="6" id="KW-1185">Reference proteome</keyword>
<dbReference type="InParanoid" id="A7RVE6"/>
<dbReference type="EMBL" id="DS469543">
    <property type="protein sequence ID" value="EDO44628.1"/>
    <property type="molecule type" value="Genomic_DNA"/>
</dbReference>
<dbReference type="InterPro" id="IPR000421">
    <property type="entry name" value="FA58C"/>
</dbReference>
<gene>
    <name evidence="5" type="ORF">NEMVEDRAFT_v1g202714</name>
</gene>
<organism evidence="5 6">
    <name type="scientific">Nematostella vectensis</name>
    <name type="common">Starlet sea anemone</name>
    <dbReference type="NCBI Taxonomy" id="45351"/>
    <lineage>
        <taxon>Eukaryota</taxon>
        <taxon>Metazoa</taxon>
        <taxon>Cnidaria</taxon>
        <taxon>Anthozoa</taxon>
        <taxon>Hexacorallia</taxon>
        <taxon>Actiniaria</taxon>
        <taxon>Edwardsiidae</taxon>
        <taxon>Nematostella</taxon>
    </lineage>
</organism>
<dbReference type="HOGENOM" id="CLU_030066_1_2_1"/>
<name>A7RVE6_NEMVE</name>
<proteinExistence type="inferred from homology"/>
<evidence type="ECO:0000313" key="5">
    <source>
        <dbReference type="EMBL" id="EDO44628.1"/>
    </source>
</evidence>
<dbReference type="PROSITE" id="PS50026">
    <property type="entry name" value="EGF_3"/>
    <property type="match status" value="1"/>
</dbReference>
<dbReference type="OrthoDB" id="6233064at2759"/>
<dbReference type="STRING" id="45351.A7RVE6"/>
<dbReference type="SMART" id="SM00231">
    <property type="entry name" value="FA58C"/>
    <property type="match status" value="1"/>
</dbReference>
<dbReference type="PhylomeDB" id="A7RVE6"/>
<dbReference type="FunFam" id="2.60.120.260:FF:000016">
    <property type="entry name" value="Contactin-associated protein-like 4 isoform 1"/>
    <property type="match status" value="1"/>
</dbReference>
<dbReference type="PROSITE" id="PS50022">
    <property type="entry name" value="FA58C_3"/>
    <property type="match status" value="1"/>
</dbReference>
<protein>
    <recommendedName>
        <fullName evidence="7">EGF-like repeat and discoidin I-like domain-containing protein 3</fullName>
    </recommendedName>
</protein>
<evidence type="ECO:0000256" key="1">
    <source>
        <dbReference type="ARBA" id="ARBA00006373"/>
    </source>
</evidence>
<dbReference type="PANTHER" id="PTHR24543">
    <property type="entry name" value="MULTICOPPER OXIDASE-RELATED"/>
    <property type="match status" value="1"/>
</dbReference>
<dbReference type="Gene3D" id="2.60.120.260">
    <property type="entry name" value="Galactose-binding domain-like"/>
    <property type="match status" value="1"/>
</dbReference>
<dbReference type="AlphaFoldDB" id="A7RVE6"/>
<dbReference type="Proteomes" id="UP000001593">
    <property type="component" value="Unassembled WGS sequence"/>
</dbReference>
<evidence type="ECO:0008006" key="7">
    <source>
        <dbReference type="Google" id="ProtNLM"/>
    </source>
</evidence>
<dbReference type="InterPro" id="IPR000742">
    <property type="entry name" value="EGF"/>
</dbReference>
<sequence length="222" mass="24487">MAAKVDWSMRAVECAKPVLCQNTYLFCVGIPDEQSQQCVCSPDYAGRRCEIRCDTPLGMSDYRIPDSSLAASSSWNSKLSPPCGRLRRGWDDKCIGGWHSASPFRVNQFLQVDLGFSGLQSGLGNLTLIRKVATQGRAGDPSQITKQFVTSYGLDYSLDGTNWESYKENGAVKIFPGNSNSDGIVTHTLAERLVTRYVRFMVKTWNGAIVMRVELYGSASCV</sequence>
<feature type="domain" description="EGF-like" evidence="4">
    <location>
        <begin position="10"/>
        <end position="50"/>
    </location>
</feature>
<evidence type="ECO:0000259" key="3">
    <source>
        <dbReference type="PROSITE" id="PS50022"/>
    </source>
</evidence>
<keyword evidence="2" id="KW-1015">Disulfide bond</keyword>
<accession>A7RVE6</accession>
<dbReference type="eggNOG" id="KOG1094">
    <property type="taxonomic scope" value="Eukaryota"/>
</dbReference>
<dbReference type="SUPFAM" id="SSF49785">
    <property type="entry name" value="Galactose-binding domain-like"/>
    <property type="match status" value="1"/>
</dbReference>
<comment type="caution">
    <text evidence="2">Lacks conserved residue(s) required for the propagation of feature annotation.</text>
</comment>
<dbReference type="KEGG" id="nve:5516567"/>
<dbReference type="InterPro" id="IPR008979">
    <property type="entry name" value="Galactose-bd-like_sf"/>
</dbReference>
<evidence type="ECO:0000313" key="6">
    <source>
        <dbReference type="Proteomes" id="UP000001593"/>
    </source>
</evidence>
<reference evidence="5 6" key="1">
    <citation type="journal article" date="2007" name="Science">
        <title>Sea anemone genome reveals ancestral eumetazoan gene repertoire and genomic organization.</title>
        <authorList>
            <person name="Putnam N.H."/>
            <person name="Srivastava M."/>
            <person name="Hellsten U."/>
            <person name="Dirks B."/>
            <person name="Chapman J."/>
            <person name="Salamov A."/>
            <person name="Terry A."/>
            <person name="Shapiro H."/>
            <person name="Lindquist E."/>
            <person name="Kapitonov V.V."/>
            <person name="Jurka J."/>
            <person name="Genikhovich G."/>
            <person name="Grigoriev I.V."/>
            <person name="Lucas S.M."/>
            <person name="Steele R.E."/>
            <person name="Finnerty J.R."/>
            <person name="Technau U."/>
            <person name="Martindale M.Q."/>
            <person name="Rokhsar D.S."/>
        </authorList>
    </citation>
    <scope>NUCLEOTIDE SEQUENCE [LARGE SCALE GENOMIC DNA]</scope>
    <source>
        <strain evidence="6">CH2 X CH6</strain>
    </source>
</reference>
<dbReference type="CDD" id="cd00057">
    <property type="entry name" value="FA58C"/>
    <property type="match status" value="1"/>
</dbReference>
<dbReference type="Pfam" id="PF00754">
    <property type="entry name" value="F5_F8_type_C"/>
    <property type="match status" value="1"/>
</dbReference>